<evidence type="ECO:0000313" key="2">
    <source>
        <dbReference type="EMBL" id="PKQ44440.1"/>
    </source>
</evidence>
<dbReference type="InterPro" id="IPR050261">
    <property type="entry name" value="FrsA_esterase"/>
</dbReference>
<dbReference type="InterPro" id="IPR029058">
    <property type="entry name" value="AB_hydrolase_fold"/>
</dbReference>
<dbReference type="PANTHER" id="PTHR22946:SF8">
    <property type="entry name" value="ACETYL XYLAN ESTERASE DOMAIN-CONTAINING PROTEIN"/>
    <property type="match status" value="1"/>
</dbReference>
<organism evidence="2 3">
    <name type="scientific">Confluentibacter flavum</name>
    <dbReference type="NCBI Taxonomy" id="1909700"/>
    <lineage>
        <taxon>Bacteria</taxon>
        <taxon>Pseudomonadati</taxon>
        <taxon>Bacteroidota</taxon>
        <taxon>Flavobacteriia</taxon>
        <taxon>Flavobacteriales</taxon>
        <taxon>Flavobacteriaceae</taxon>
        <taxon>Confluentibacter</taxon>
    </lineage>
</organism>
<reference evidence="2 3" key="1">
    <citation type="submission" date="2017-12" db="EMBL/GenBank/DDBJ databases">
        <title>Confluentibacter flavum sp. nov., isolated from the saline lake.</title>
        <authorList>
            <person name="Yu L."/>
        </authorList>
    </citation>
    <scope>NUCLEOTIDE SEQUENCE [LARGE SCALE GENOMIC DNA]</scope>
    <source>
        <strain evidence="2 3">3B</strain>
    </source>
</reference>
<proteinExistence type="predicted"/>
<gene>
    <name evidence="2" type="ORF">CSW08_13595</name>
</gene>
<comment type="caution">
    <text evidence="2">The sequence shown here is derived from an EMBL/GenBank/DDBJ whole genome shotgun (WGS) entry which is preliminary data.</text>
</comment>
<dbReference type="EMBL" id="PJEO01000050">
    <property type="protein sequence ID" value="PKQ44440.1"/>
    <property type="molecule type" value="Genomic_DNA"/>
</dbReference>
<dbReference type="PANTHER" id="PTHR22946">
    <property type="entry name" value="DIENELACTONE HYDROLASE DOMAIN-CONTAINING PROTEIN-RELATED"/>
    <property type="match status" value="1"/>
</dbReference>
<evidence type="ECO:0000259" key="1">
    <source>
        <dbReference type="Pfam" id="PF05448"/>
    </source>
</evidence>
<dbReference type="InterPro" id="IPR008391">
    <property type="entry name" value="AXE1_dom"/>
</dbReference>
<sequence length="692" mass="78398">MRNFSIHLSLKSKLFLIIVMGMLGREIYSQEMPFSLCPIQDQPNNIHNYLMESAKKVSNSFFNDINTLEDWQAVRDERYQELVEMLGLNDVPLKGVRSPLNIKQVGTIHMSGYRIEKIYYESLPNLYVPANLYIPNGIKKPVPAILYLCGHADTQKVYYQGLAHKFAQLGFVCLIIETIQWGEVRGEHWGTNTNGWFHWYSRGYNPGGVELWNGIRGLDLLTQMPEVDSEALGVTGASGGGSQSWYLAALDDRVKAAAPAAGGEKLYAEICQKTIDHQCDCMRPLNTYQRDFSDIGALIAPRPFMIAAPNRDALFAIESVRELHEDVKHVYDLYGASENISLIEADGGHGDRETLRPKIFSFFMKHLMGKIVHPNEIGDINKSEKAQLSLEQLRVYVKGAPKDDRTTTIQESFIELAKPLNVKNHAQLEDYKSKVIDFLKNKTFRAFPKKPGLLDVRWEYRTTEEAKYGVQTYSFVPEEGWRLNFTIYWNKPPEQEQSILLVLRNPDEPFMDFGKFVSGIDPNQTIVYLDARGIGETGWSPNMQWHIRRSLAWTGRTIASMRVYDVLRCMEALASIPGLGKDKLSFSLAAEGEMSVVALYTSLLHGNINTILVKNPPESQNMASSPDGRGEAIEMLNCLRVTDLAQVAGMNMSTKFIGIGELPETYKWTQQVYETLNPSNFQIIDSFSEWKP</sequence>
<dbReference type="RefSeq" id="WP_106660416.1">
    <property type="nucleotide sequence ID" value="NZ_PJEO01000050.1"/>
</dbReference>
<dbReference type="Proteomes" id="UP000233435">
    <property type="component" value="Unassembled WGS sequence"/>
</dbReference>
<dbReference type="AlphaFoldDB" id="A0A2N3HHJ4"/>
<dbReference type="OrthoDB" id="3668964at2"/>
<accession>A0A2N3HHJ4</accession>
<evidence type="ECO:0000313" key="3">
    <source>
        <dbReference type="Proteomes" id="UP000233435"/>
    </source>
</evidence>
<name>A0A2N3HHJ4_9FLAO</name>
<keyword evidence="3" id="KW-1185">Reference proteome</keyword>
<feature type="domain" description="Acetyl xylan esterase" evidence="1">
    <location>
        <begin position="109"/>
        <end position="259"/>
    </location>
</feature>
<dbReference type="Pfam" id="PF05448">
    <property type="entry name" value="AXE1"/>
    <property type="match status" value="1"/>
</dbReference>
<dbReference type="Gene3D" id="3.40.50.1820">
    <property type="entry name" value="alpha/beta hydrolase"/>
    <property type="match status" value="1"/>
</dbReference>
<dbReference type="SUPFAM" id="SSF53474">
    <property type="entry name" value="alpha/beta-Hydrolases"/>
    <property type="match status" value="1"/>
</dbReference>
<protein>
    <recommendedName>
        <fullName evidence="1">Acetyl xylan esterase domain-containing protein</fullName>
    </recommendedName>
</protein>